<protein>
    <submittedName>
        <fullName evidence="1">Uncharacterized protein</fullName>
    </submittedName>
</protein>
<gene>
    <name evidence="1" type="ORF">LDI01_17780</name>
</gene>
<dbReference type="Proteomes" id="UP000321409">
    <property type="component" value="Unassembled WGS sequence"/>
</dbReference>
<keyword evidence="2" id="KW-1185">Reference proteome</keyword>
<comment type="caution">
    <text evidence="1">The sequence shown here is derived from an EMBL/GenBank/DDBJ whole genome shotgun (WGS) entry which is preliminary data.</text>
</comment>
<reference evidence="1 2" key="1">
    <citation type="submission" date="2019-07" db="EMBL/GenBank/DDBJ databases">
        <title>Whole genome shotgun sequence of Lactobacillus diolivorans NBRC 107869.</title>
        <authorList>
            <person name="Hosoyama A."/>
            <person name="Uohara A."/>
            <person name="Ohji S."/>
            <person name="Ichikawa N."/>
        </authorList>
    </citation>
    <scope>NUCLEOTIDE SEQUENCE [LARGE SCALE GENOMIC DNA]</scope>
    <source>
        <strain evidence="1 2">NBRC 107869</strain>
    </source>
</reference>
<evidence type="ECO:0000313" key="1">
    <source>
        <dbReference type="EMBL" id="GEP24185.1"/>
    </source>
</evidence>
<accession>A0ABQ0XDX1</accession>
<name>A0ABQ0XDX1_9LACO</name>
<evidence type="ECO:0000313" key="2">
    <source>
        <dbReference type="Proteomes" id="UP000321409"/>
    </source>
</evidence>
<proteinExistence type="predicted"/>
<organism evidence="1 2">
    <name type="scientific">Lentilactobacillus diolivorans</name>
    <dbReference type="NCBI Taxonomy" id="179838"/>
    <lineage>
        <taxon>Bacteria</taxon>
        <taxon>Bacillati</taxon>
        <taxon>Bacillota</taxon>
        <taxon>Bacilli</taxon>
        <taxon>Lactobacillales</taxon>
        <taxon>Lactobacillaceae</taxon>
        <taxon>Lentilactobacillus</taxon>
    </lineage>
</organism>
<sequence length="122" mass="13754">MAVNDDWKTALESKEAFNNYLTTYFSKHKELKGDYDTKSYYEYYTVRLDSRDGLIITFTSGITNPGITGGAAPLPYKSTEKMSIEEFRQLILHKRFADMHASLADVFDTVAGNGNPGKLDKP</sequence>
<dbReference type="EMBL" id="BKAB01000027">
    <property type="protein sequence ID" value="GEP24185.1"/>
    <property type="molecule type" value="Genomic_DNA"/>
</dbReference>